<dbReference type="AlphaFoldDB" id="A0A8J8MP35"/>
<evidence type="ECO:0000256" key="4">
    <source>
        <dbReference type="ARBA" id="ARBA00022840"/>
    </source>
</evidence>
<feature type="domain" description="ABC transporter" evidence="5">
    <location>
        <begin position="5"/>
        <end position="244"/>
    </location>
</feature>
<evidence type="ECO:0000256" key="2">
    <source>
        <dbReference type="ARBA" id="ARBA00022448"/>
    </source>
</evidence>
<name>A0A8J8MP35_9FIRM</name>
<dbReference type="FunFam" id="3.40.50.300:FF:000032">
    <property type="entry name" value="Export ABC transporter ATP-binding protein"/>
    <property type="match status" value="1"/>
</dbReference>
<keyword evidence="7" id="KW-1185">Reference proteome</keyword>
<evidence type="ECO:0000259" key="5">
    <source>
        <dbReference type="PROSITE" id="PS50893"/>
    </source>
</evidence>
<evidence type="ECO:0000256" key="3">
    <source>
        <dbReference type="ARBA" id="ARBA00022741"/>
    </source>
</evidence>
<dbReference type="GO" id="GO:0016887">
    <property type="term" value="F:ATP hydrolysis activity"/>
    <property type="evidence" value="ECO:0007669"/>
    <property type="project" value="InterPro"/>
</dbReference>
<dbReference type="InterPro" id="IPR017911">
    <property type="entry name" value="MacB-like_ATP-bd"/>
</dbReference>
<dbReference type="GO" id="GO:0098796">
    <property type="term" value="C:membrane protein complex"/>
    <property type="evidence" value="ECO:0007669"/>
    <property type="project" value="UniProtKB-ARBA"/>
</dbReference>
<dbReference type="PANTHER" id="PTHR42798:SF7">
    <property type="entry name" value="ALPHA-D-RIBOSE 1-METHYLPHOSPHONATE 5-TRIPHOSPHATE SYNTHASE SUBUNIT PHNL"/>
    <property type="match status" value="1"/>
</dbReference>
<evidence type="ECO:0000313" key="7">
    <source>
        <dbReference type="Proteomes" id="UP000683246"/>
    </source>
</evidence>
<dbReference type="InterPro" id="IPR003593">
    <property type="entry name" value="AAA+_ATPase"/>
</dbReference>
<keyword evidence="3" id="KW-0547">Nucleotide-binding</keyword>
<dbReference type="Proteomes" id="UP000683246">
    <property type="component" value="Chromosome"/>
</dbReference>
<dbReference type="SMART" id="SM00382">
    <property type="entry name" value="AAA"/>
    <property type="match status" value="1"/>
</dbReference>
<keyword evidence="4 6" id="KW-0067">ATP-binding</keyword>
<accession>A0A8J8MP35</accession>
<keyword evidence="2" id="KW-0813">Transport</keyword>
<dbReference type="CDD" id="cd03255">
    <property type="entry name" value="ABC_MJ0796_LolCDE_FtsE"/>
    <property type="match status" value="1"/>
</dbReference>
<dbReference type="RefSeq" id="WP_212696206.1">
    <property type="nucleotide sequence ID" value="NZ_CP058649.1"/>
</dbReference>
<dbReference type="GO" id="GO:0022857">
    <property type="term" value="F:transmembrane transporter activity"/>
    <property type="evidence" value="ECO:0007669"/>
    <property type="project" value="UniProtKB-ARBA"/>
</dbReference>
<reference evidence="6" key="1">
    <citation type="submission" date="2020-07" db="EMBL/GenBank/DDBJ databases">
        <title>Vallitalea pronyensis genome.</title>
        <authorList>
            <person name="Postec A."/>
        </authorList>
    </citation>
    <scope>NUCLEOTIDE SEQUENCE</scope>
    <source>
        <strain evidence="6">FatNI3</strain>
    </source>
</reference>
<gene>
    <name evidence="6" type="ORF">HZI73_25820</name>
</gene>
<dbReference type="PANTHER" id="PTHR42798">
    <property type="entry name" value="LIPOPROTEIN-RELEASING SYSTEM ATP-BINDING PROTEIN LOLD"/>
    <property type="match status" value="1"/>
</dbReference>
<dbReference type="GO" id="GO:0005524">
    <property type="term" value="F:ATP binding"/>
    <property type="evidence" value="ECO:0007669"/>
    <property type="project" value="UniProtKB-KW"/>
</dbReference>
<dbReference type="SUPFAM" id="SSF52540">
    <property type="entry name" value="P-loop containing nucleoside triphosphate hydrolases"/>
    <property type="match status" value="1"/>
</dbReference>
<dbReference type="Pfam" id="PF00005">
    <property type="entry name" value="ABC_tran"/>
    <property type="match status" value="1"/>
</dbReference>
<evidence type="ECO:0000313" key="6">
    <source>
        <dbReference type="EMBL" id="QUI25502.1"/>
    </source>
</evidence>
<protein>
    <submittedName>
        <fullName evidence="6">ABC transporter ATP-binding protein</fullName>
    </submittedName>
</protein>
<dbReference type="InterPro" id="IPR027417">
    <property type="entry name" value="P-loop_NTPase"/>
</dbReference>
<evidence type="ECO:0000256" key="1">
    <source>
        <dbReference type="ARBA" id="ARBA00005417"/>
    </source>
</evidence>
<organism evidence="6 7">
    <name type="scientific">Vallitalea pronyensis</name>
    <dbReference type="NCBI Taxonomy" id="1348613"/>
    <lineage>
        <taxon>Bacteria</taxon>
        <taxon>Bacillati</taxon>
        <taxon>Bacillota</taxon>
        <taxon>Clostridia</taxon>
        <taxon>Lachnospirales</taxon>
        <taxon>Vallitaleaceae</taxon>
        <taxon>Vallitalea</taxon>
    </lineage>
</organism>
<sequence>MSKVIETKGIKKVYTSKGMETFAVNGIDMDIEEGEFVGIMGPSGSGKTTLLNLISTIDQPTEGVITFKGIDLATMKGKKLAQFRRENIGFLFQDFNLLNNLSVMDNIALPLVLAGTRVSVVKDKINELTAFFGLTDHLQKYPYQLSGGQKQRVAATRALITKPSMILADEPTGALDSKSATELLESLGKTNKKFGSTIVIVTHDGFTASYCDRIIFIQDGQVLTELKKEGSRKDFYQKVIEQLARMGGENHECC</sequence>
<dbReference type="Gene3D" id="3.40.50.300">
    <property type="entry name" value="P-loop containing nucleotide triphosphate hydrolases"/>
    <property type="match status" value="1"/>
</dbReference>
<dbReference type="EMBL" id="CP058649">
    <property type="protein sequence ID" value="QUI25502.1"/>
    <property type="molecule type" value="Genomic_DNA"/>
</dbReference>
<dbReference type="PROSITE" id="PS50893">
    <property type="entry name" value="ABC_TRANSPORTER_2"/>
    <property type="match status" value="1"/>
</dbReference>
<comment type="similarity">
    <text evidence="1">Belongs to the ABC transporter superfamily.</text>
</comment>
<proteinExistence type="inferred from homology"/>
<dbReference type="InterPro" id="IPR003439">
    <property type="entry name" value="ABC_transporter-like_ATP-bd"/>
</dbReference>
<dbReference type="KEGG" id="vpy:HZI73_25820"/>